<dbReference type="Proteomes" id="UP001460270">
    <property type="component" value="Unassembled WGS sequence"/>
</dbReference>
<organism evidence="1 2">
    <name type="scientific">Mugilogobius chulae</name>
    <name type="common">yellowstripe goby</name>
    <dbReference type="NCBI Taxonomy" id="88201"/>
    <lineage>
        <taxon>Eukaryota</taxon>
        <taxon>Metazoa</taxon>
        <taxon>Chordata</taxon>
        <taxon>Craniata</taxon>
        <taxon>Vertebrata</taxon>
        <taxon>Euteleostomi</taxon>
        <taxon>Actinopterygii</taxon>
        <taxon>Neopterygii</taxon>
        <taxon>Teleostei</taxon>
        <taxon>Neoteleostei</taxon>
        <taxon>Acanthomorphata</taxon>
        <taxon>Gobiaria</taxon>
        <taxon>Gobiiformes</taxon>
        <taxon>Gobioidei</taxon>
        <taxon>Gobiidae</taxon>
        <taxon>Gobionellinae</taxon>
        <taxon>Mugilogobius</taxon>
    </lineage>
</organism>
<name>A0AAW0P3L9_9GOBI</name>
<protein>
    <recommendedName>
        <fullName evidence="3">Secreted protein</fullName>
    </recommendedName>
</protein>
<sequence length="124" mass="13928">MTDLMTSSLAVSSCVVGDSVHAQGRAYGERTETRDKRESVLSVKAVGAVEVLTTSQVGASQVYHVKEARRTHPSRMSLKRPTHNIWITAKEGVKWCQKFYCSSTRIRTFQEAVNERQCALWKPV</sequence>
<evidence type="ECO:0000313" key="2">
    <source>
        <dbReference type="Proteomes" id="UP001460270"/>
    </source>
</evidence>
<evidence type="ECO:0008006" key="3">
    <source>
        <dbReference type="Google" id="ProtNLM"/>
    </source>
</evidence>
<reference evidence="2" key="1">
    <citation type="submission" date="2024-04" db="EMBL/GenBank/DDBJ databases">
        <title>Salinicola lusitanus LLJ914,a marine bacterium isolated from the Okinawa Trough.</title>
        <authorList>
            <person name="Li J."/>
        </authorList>
    </citation>
    <scope>NUCLEOTIDE SEQUENCE [LARGE SCALE GENOMIC DNA]</scope>
</reference>
<comment type="caution">
    <text evidence="1">The sequence shown here is derived from an EMBL/GenBank/DDBJ whole genome shotgun (WGS) entry which is preliminary data.</text>
</comment>
<accession>A0AAW0P3L9</accession>
<keyword evidence="2" id="KW-1185">Reference proteome</keyword>
<proteinExistence type="predicted"/>
<gene>
    <name evidence="1" type="ORF">WMY93_013436</name>
</gene>
<dbReference type="AlphaFoldDB" id="A0AAW0P3L9"/>
<dbReference type="EMBL" id="JBBPFD010000009">
    <property type="protein sequence ID" value="KAK7913225.1"/>
    <property type="molecule type" value="Genomic_DNA"/>
</dbReference>
<evidence type="ECO:0000313" key="1">
    <source>
        <dbReference type="EMBL" id="KAK7913225.1"/>
    </source>
</evidence>